<reference evidence="4" key="1">
    <citation type="submission" date="2025-08" db="UniProtKB">
        <authorList>
            <consortium name="RefSeq"/>
        </authorList>
    </citation>
    <scope>IDENTIFICATION</scope>
</reference>
<dbReference type="GO" id="GO:0016567">
    <property type="term" value="P:protein ubiquitination"/>
    <property type="evidence" value="ECO:0007669"/>
    <property type="project" value="UniProtKB-UniRule"/>
</dbReference>
<dbReference type="GO" id="GO:0000151">
    <property type="term" value="C:ubiquitin ligase complex"/>
    <property type="evidence" value="ECO:0007669"/>
    <property type="project" value="TreeGrafter"/>
</dbReference>
<keyword evidence="1" id="KW-0833">Ubl conjugation pathway</keyword>
<dbReference type="GO" id="GO:0071596">
    <property type="term" value="P:ubiquitin-dependent protein catabolic process via the N-end rule pathway"/>
    <property type="evidence" value="ECO:0007669"/>
    <property type="project" value="UniProtKB-UniRule"/>
</dbReference>
<dbReference type="InterPro" id="IPR044046">
    <property type="entry name" value="E3_ligase_UBR-like_C"/>
</dbReference>
<evidence type="ECO:0000256" key="1">
    <source>
        <dbReference type="RuleBase" id="RU366018"/>
    </source>
</evidence>
<organism evidence="3 4">
    <name type="scientific">Dioscorea cayennensis subsp. rotundata</name>
    <name type="common">White Guinea yam</name>
    <name type="synonym">Dioscorea rotundata</name>
    <dbReference type="NCBI Taxonomy" id="55577"/>
    <lineage>
        <taxon>Eukaryota</taxon>
        <taxon>Viridiplantae</taxon>
        <taxon>Streptophyta</taxon>
        <taxon>Embryophyta</taxon>
        <taxon>Tracheophyta</taxon>
        <taxon>Spermatophyta</taxon>
        <taxon>Magnoliopsida</taxon>
        <taxon>Liliopsida</taxon>
        <taxon>Dioscoreales</taxon>
        <taxon>Dioscoreaceae</taxon>
        <taxon>Dioscorea</taxon>
    </lineage>
</organism>
<comment type="function">
    <text evidence="1">Ubiquitin ligase protein which is a component of the N-end rule pathway. Recognizes and binds to proteins bearing specific N-terminal residues that are destabilizing according to the N-end rule, leading to their ubiquitination and subsequent degradation.</text>
</comment>
<dbReference type="GeneID" id="120265350"/>
<evidence type="ECO:0000313" key="3">
    <source>
        <dbReference type="Proteomes" id="UP001515500"/>
    </source>
</evidence>
<proteinExistence type="inferred from homology"/>
<dbReference type="RefSeq" id="XP_039129156.1">
    <property type="nucleotide sequence ID" value="XM_039273222.1"/>
</dbReference>
<dbReference type="AlphaFoldDB" id="A0AB40BPC7"/>
<comment type="pathway">
    <text evidence="1">Protein modification; protein ubiquitination.</text>
</comment>
<dbReference type="EC" id="2.3.2.27" evidence="1"/>
<dbReference type="PANTHER" id="PTHR21497:SF53">
    <property type="entry name" value="E3 UBIQUITIN-PROTEIN LIGASE PRT6"/>
    <property type="match status" value="1"/>
</dbReference>
<comment type="catalytic activity">
    <reaction evidence="1">
        <text>S-ubiquitinyl-[E2 ubiquitin-conjugating enzyme]-L-cysteine + [acceptor protein]-L-lysine = [E2 ubiquitin-conjugating enzyme]-L-cysteine + N(6)-ubiquitinyl-[acceptor protein]-L-lysine.</text>
        <dbReference type="EC" id="2.3.2.27"/>
    </reaction>
</comment>
<sequence>MDNASVIENSYLAIELTSPREIQRICSKFAHWRVILQDEFVHTLATKQCVSNIFVGSSNYVKLQCCHCKSIPDEPALCLLCGKLCSPSWKYCCRENSCLEHAMTCGAGVGVFLLVRKTTILLLGSVRLAARHLHVGCPMERVTTISSVIL</sequence>
<dbReference type="GO" id="GO:0008270">
    <property type="term" value="F:zinc ion binding"/>
    <property type="evidence" value="ECO:0007669"/>
    <property type="project" value="UniProtKB-UniRule"/>
</dbReference>
<keyword evidence="1" id="KW-0862">Zinc</keyword>
<dbReference type="GO" id="GO:0061630">
    <property type="term" value="F:ubiquitin protein ligase activity"/>
    <property type="evidence" value="ECO:0007669"/>
    <property type="project" value="UniProtKB-UniRule"/>
</dbReference>
<feature type="domain" description="E3 ubiquitin-protein ligase UBR-like C-terminal" evidence="2">
    <location>
        <begin position="59"/>
        <end position="124"/>
    </location>
</feature>
<dbReference type="Pfam" id="PF18995">
    <property type="entry name" value="PRT6_C"/>
    <property type="match status" value="1"/>
</dbReference>
<comment type="similarity">
    <text evidence="1">Belongs to the E3 ubiquitin-protein ligase UBR1-like family.</text>
</comment>
<dbReference type="GO" id="GO:0005737">
    <property type="term" value="C:cytoplasm"/>
    <property type="evidence" value="ECO:0007669"/>
    <property type="project" value="TreeGrafter"/>
</dbReference>
<evidence type="ECO:0000313" key="4">
    <source>
        <dbReference type="RefSeq" id="XP_039129156.1"/>
    </source>
</evidence>
<keyword evidence="3" id="KW-1185">Reference proteome</keyword>
<dbReference type="InterPro" id="IPR039164">
    <property type="entry name" value="UBR1-like"/>
</dbReference>
<dbReference type="PANTHER" id="PTHR21497">
    <property type="entry name" value="UBIQUITIN LIGASE E3 ALPHA-RELATED"/>
    <property type="match status" value="1"/>
</dbReference>
<gene>
    <name evidence="4" type="primary">LOC120265350</name>
</gene>
<name>A0AB40BPC7_DIOCR</name>
<accession>A0AB40BPC7</accession>
<keyword evidence="1" id="KW-0479">Metal-binding</keyword>
<keyword evidence="1" id="KW-0808">Transferase</keyword>
<evidence type="ECO:0000259" key="2">
    <source>
        <dbReference type="Pfam" id="PF18995"/>
    </source>
</evidence>
<keyword evidence="1" id="KW-0863">Zinc-finger</keyword>
<dbReference type="Proteomes" id="UP001515500">
    <property type="component" value="Chromosome 7"/>
</dbReference>
<protein>
    <recommendedName>
        <fullName evidence="1">E3 ubiquitin-protein ligase</fullName>
        <ecNumber evidence="1">2.3.2.27</ecNumber>
    </recommendedName>
</protein>